<dbReference type="RefSeq" id="WP_344755888.1">
    <property type="nucleotide sequence ID" value="NZ_BAABAE010000003.1"/>
</dbReference>
<gene>
    <name evidence="1" type="ORF">GCM10022239_18090</name>
</gene>
<evidence type="ECO:0000313" key="1">
    <source>
        <dbReference type="EMBL" id="GAA3743028.1"/>
    </source>
</evidence>
<dbReference type="EMBL" id="BAABAE010000003">
    <property type="protein sequence ID" value="GAA3743028.1"/>
    <property type="molecule type" value="Genomic_DNA"/>
</dbReference>
<reference evidence="2" key="1">
    <citation type="journal article" date="2019" name="Int. J. Syst. Evol. Microbiol.">
        <title>The Global Catalogue of Microorganisms (GCM) 10K type strain sequencing project: providing services to taxonomists for standard genome sequencing and annotation.</title>
        <authorList>
            <consortium name="The Broad Institute Genomics Platform"/>
            <consortium name="The Broad Institute Genome Sequencing Center for Infectious Disease"/>
            <person name="Wu L."/>
            <person name="Ma J."/>
        </authorList>
    </citation>
    <scope>NUCLEOTIDE SEQUENCE [LARGE SCALE GENOMIC DNA]</scope>
    <source>
        <strain evidence="2">JCM 16949</strain>
    </source>
</reference>
<proteinExistence type="predicted"/>
<dbReference type="Proteomes" id="UP001501004">
    <property type="component" value="Unassembled WGS sequence"/>
</dbReference>
<accession>A0ABP7FMC5</accession>
<dbReference type="SUPFAM" id="SSF50129">
    <property type="entry name" value="GroES-like"/>
    <property type="match status" value="1"/>
</dbReference>
<organism evidence="1 2">
    <name type="scientific">Leifsonella bigeumensis</name>
    <dbReference type="NCBI Taxonomy" id="433643"/>
    <lineage>
        <taxon>Bacteria</taxon>
        <taxon>Bacillati</taxon>
        <taxon>Actinomycetota</taxon>
        <taxon>Actinomycetes</taxon>
        <taxon>Micrococcales</taxon>
        <taxon>Microbacteriaceae</taxon>
        <taxon>Leifsonella</taxon>
    </lineage>
</organism>
<protein>
    <submittedName>
        <fullName evidence="1">Uncharacterized protein</fullName>
    </submittedName>
</protein>
<name>A0ABP7FMC5_9MICO</name>
<sequence>MTIDATGSMVAASIADVGSPADGFVRGDRVAYPLSLGPGPVLSVDTLIGIPRNVSDRQAADLLAPGLLARAMITQVRPFARGERVAVPLRNSLLRQVVSAWVASLGGVIVDDQVEADVVYDEPARRLAAVEASHRQGRLQQAATEVFQAIRAGIFDEVRVVHREPERVAA</sequence>
<dbReference type="InterPro" id="IPR011032">
    <property type="entry name" value="GroES-like_sf"/>
</dbReference>
<keyword evidence="2" id="KW-1185">Reference proteome</keyword>
<comment type="caution">
    <text evidence="1">The sequence shown here is derived from an EMBL/GenBank/DDBJ whole genome shotgun (WGS) entry which is preliminary data.</text>
</comment>
<dbReference type="Gene3D" id="3.90.180.10">
    <property type="entry name" value="Medium-chain alcohol dehydrogenases, catalytic domain"/>
    <property type="match status" value="1"/>
</dbReference>
<evidence type="ECO:0000313" key="2">
    <source>
        <dbReference type="Proteomes" id="UP001501004"/>
    </source>
</evidence>
<dbReference type="Gene3D" id="3.40.50.720">
    <property type="entry name" value="NAD(P)-binding Rossmann-like Domain"/>
    <property type="match status" value="1"/>
</dbReference>